<protein>
    <submittedName>
        <fullName evidence="1">Uncharacterized protein</fullName>
    </submittedName>
</protein>
<dbReference type="AlphaFoldDB" id="A0A429GWL7"/>
<dbReference type="RefSeq" id="WP_125670260.1">
    <property type="nucleotide sequence ID" value="NZ_RCOS01000021.1"/>
</dbReference>
<comment type="caution">
    <text evidence="1">The sequence shown here is derived from an EMBL/GenBank/DDBJ whole genome shotgun (WGS) entry which is preliminary data.</text>
</comment>
<reference evidence="1 2" key="1">
    <citation type="submission" date="2018-10" db="EMBL/GenBank/DDBJ databases">
        <title>Co-occurring genomic capacity for anaerobic methane metabolism and dissimilatory sulfite reduction discovered in the Korarchaeota.</title>
        <authorList>
            <person name="Mckay L.J."/>
            <person name="Dlakic M."/>
            <person name="Fields M.W."/>
            <person name="Delmont T.O."/>
            <person name="Eren A.M."/>
            <person name="Jay Z.J."/>
            <person name="Klingelsmith K.B."/>
            <person name="Rusch D.B."/>
            <person name="Inskeep W.P."/>
        </authorList>
    </citation>
    <scope>NUCLEOTIDE SEQUENCE [LARGE SCALE GENOMIC DNA]</scope>
    <source>
        <strain evidence="1 2">MDKW</strain>
    </source>
</reference>
<accession>A0A429GWL7</accession>
<organism evidence="1 2">
    <name type="scientific">Candidatus Methanodesulfokora washburnensis</name>
    <dbReference type="NCBI Taxonomy" id="2478471"/>
    <lineage>
        <taxon>Archaea</taxon>
        <taxon>Thermoproteota</taxon>
        <taxon>Candidatus Korarchaeia</taxon>
        <taxon>Candidatus Korarchaeia incertae sedis</taxon>
        <taxon>Candidatus Methanodesulfokora</taxon>
    </lineage>
</organism>
<evidence type="ECO:0000313" key="1">
    <source>
        <dbReference type="EMBL" id="RSN78350.1"/>
    </source>
</evidence>
<gene>
    <name evidence="1" type="ORF">D6D85_01305</name>
</gene>
<name>A0A429GWL7_9CREN</name>
<dbReference type="Proteomes" id="UP000277582">
    <property type="component" value="Unassembled WGS sequence"/>
</dbReference>
<evidence type="ECO:0000313" key="2">
    <source>
        <dbReference type="Proteomes" id="UP000277582"/>
    </source>
</evidence>
<sequence>MSVLDRTTTILWKYFSDKGFEVLNADSELPFENTISFLLSIPKDKKTAISNIELEDLISDNIYIPKLKLKFERVDLMRFEIRDKDILLSILVRLKRVG</sequence>
<dbReference type="EMBL" id="RCOS01000021">
    <property type="protein sequence ID" value="RSN78350.1"/>
    <property type="molecule type" value="Genomic_DNA"/>
</dbReference>
<proteinExistence type="predicted"/>
<keyword evidence="2" id="KW-1185">Reference proteome</keyword>